<dbReference type="InterPro" id="IPR036661">
    <property type="entry name" value="Luciferase-like_sf"/>
</dbReference>
<keyword evidence="7" id="KW-1185">Reference proteome</keyword>
<dbReference type="InterPro" id="IPR011251">
    <property type="entry name" value="Luciferase-like_dom"/>
</dbReference>
<reference evidence="6 7" key="1">
    <citation type="submission" date="2020-08" db="EMBL/GenBank/DDBJ databases">
        <title>Sequencing the genomes of 1000 actinobacteria strains.</title>
        <authorList>
            <person name="Klenk H.-P."/>
        </authorList>
    </citation>
    <scope>NUCLEOTIDE SEQUENCE [LARGE SCALE GENOMIC DNA]</scope>
    <source>
        <strain evidence="6 7">DSM 44786</strain>
    </source>
</reference>
<keyword evidence="1" id="KW-0285">Flavoprotein</keyword>
<organism evidence="6 7">
    <name type="scientific">Kitasatospora gansuensis</name>
    <dbReference type="NCBI Taxonomy" id="258050"/>
    <lineage>
        <taxon>Bacteria</taxon>
        <taxon>Bacillati</taxon>
        <taxon>Actinomycetota</taxon>
        <taxon>Actinomycetes</taxon>
        <taxon>Kitasatosporales</taxon>
        <taxon>Streptomycetaceae</taxon>
        <taxon>Kitasatospora</taxon>
    </lineage>
</organism>
<name>A0A7W7WIA5_9ACTN</name>
<dbReference type="InterPro" id="IPR050172">
    <property type="entry name" value="SsuD_RutA_monooxygenase"/>
</dbReference>
<dbReference type="InterPro" id="IPR019921">
    <property type="entry name" value="Lucif-like_OxRdtase_Rv2161c"/>
</dbReference>
<proteinExistence type="predicted"/>
<dbReference type="NCBIfam" id="TIGR03619">
    <property type="entry name" value="F420_Rv2161c"/>
    <property type="match status" value="1"/>
</dbReference>
<evidence type="ECO:0000313" key="6">
    <source>
        <dbReference type="EMBL" id="MBB4947324.1"/>
    </source>
</evidence>
<keyword evidence="4" id="KW-0503">Monooxygenase</keyword>
<comment type="caution">
    <text evidence="6">The sequence shown here is derived from an EMBL/GenBank/DDBJ whole genome shotgun (WGS) entry which is preliminary data.</text>
</comment>
<dbReference type="RefSeq" id="WP_184915138.1">
    <property type="nucleotide sequence ID" value="NZ_JACHJR010000001.1"/>
</dbReference>
<evidence type="ECO:0000256" key="4">
    <source>
        <dbReference type="ARBA" id="ARBA00023033"/>
    </source>
</evidence>
<keyword evidence="2" id="KW-0288">FMN</keyword>
<protein>
    <submittedName>
        <fullName evidence="6">Putative F420-dependent oxidoreductase</fullName>
    </submittedName>
</protein>
<feature type="domain" description="Luciferase-like" evidence="5">
    <location>
        <begin position="26"/>
        <end position="259"/>
    </location>
</feature>
<evidence type="ECO:0000259" key="5">
    <source>
        <dbReference type="Pfam" id="PF00296"/>
    </source>
</evidence>
<dbReference type="PANTHER" id="PTHR42847">
    <property type="entry name" value="ALKANESULFONATE MONOOXYGENASE"/>
    <property type="match status" value="1"/>
</dbReference>
<dbReference type="Pfam" id="PF00296">
    <property type="entry name" value="Bac_luciferase"/>
    <property type="match status" value="1"/>
</dbReference>
<evidence type="ECO:0000256" key="3">
    <source>
        <dbReference type="ARBA" id="ARBA00023002"/>
    </source>
</evidence>
<dbReference type="GO" id="GO:0046306">
    <property type="term" value="P:alkanesulfonate catabolic process"/>
    <property type="evidence" value="ECO:0007669"/>
    <property type="project" value="TreeGrafter"/>
</dbReference>
<accession>A0A7W7WIA5</accession>
<dbReference type="Proteomes" id="UP000573327">
    <property type="component" value="Unassembled WGS sequence"/>
</dbReference>
<dbReference type="PANTHER" id="PTHR42847:SF8">
    <property type="entry name" value="CONSERVED PROTEIN"/>
    <property type="match status" value="1"/>
</dbReference>
<dbReference type="EMBL" id="JACHJR010000001">
    <property type="protein sequence ID" value="MBB4947324.1"/>
    <property type="molecule type" value="Genomic_DNA"/>
</dbReference>
<evidence type="ECO:0000256" key="2">
    <source>
        <dbReference type="ARBA" id="ARBA00022643"/>
    </source>
</evidence>
<dbReference type="GO" id="GO:0008726">
    <property type="term" value="F:alkanesulfonate monooxygenase activity"/>
    <property type="evidence" value="ECO:0007669"/>
    <property type="project" value="TreeGrafter"/>
</dbReference>
<dbReference type="SUPFAM" id="SSF51679">
    <property type="entry name" value="Bacterial luciferase-like"/>
    <property type="match status" value="1"/>
</dbReference>
<gene>
    <name evidence="6" type="ORF">F4556_002859</name>
</gene>
<keyword evidence="3" id="KW-0560">Oxidoreductase</keyword>
<sequence>MTSLFHPAGTPPKLGLFAVNMEPTVGPAELAPLAALTEELGYESLWAGEHPVFPDPPTTDSPWNPRMPLVDPVVTLAYLAGITTRLRLATGILLLPLRQPVLLAKQLASLDVLSGGRVIMGFGMGYIRKEAEVFGIGFADRAARGEEHLAAMRSLWHDEHPFFQGRFVDFKGVDAHPRPVQSDLHVVAGGHTGAALRRAVTTAHGWYGWNLSPAEVTEHKEELTRVAAQFGRPERLGPLELTVTPPQGPLAADEFERYAAAGVDRLVVYPRFGESAEQVQEFVHLHAPLARAGD</sequence>
<evidence type="ECO:0000313" key="7">
    <source>
        <dbReference type="Proteomes" id="UP000573327"/>
    </source>
</evidence>
<dbReference type="AlphaFoldDB" id="A0A7W7WIA5"/>
<dbReference type="Gene3D" id="3.20.20.30">
    <property type="entry name" value="Luciferase-like domain"/>
    <property type="match status" value="1"/>
</dbReference>
<evidence type="ECO:0000256" key="1">
    <source>
        <dbReference type="ARBA" id="ARBA00022630"/>
    </source>
</evidence>